<keyword evidence="4" id="KW-1185">Reference proteome</keyword>
<evidence type="ECO:0000313" key="3">
    <source>
        <dbReference type="EMBL" id="MBB5996282.1"/>
    </source>
</evidence>
<gene>
    <name evidence="3" type="ORF">HNR25_000033</name>
</gene>
<feature type="domain" description="Probable transposase IS891/IS1136/IS1341" evidence="2">
    <location>
        <begin position="2"/>
        <end position="88"/>
    </location>
</feature>
<reference evidence="3 4" key="1">
    <citation type="submission" date="2020-08" db="EMBL/GenBank/DDBJ databases">
        <title>Sequencing the genomes of 1000 actinobacteria strains.</title>
        <authorList>
            <person name="Klenk H.-P."/>
        </authorList>
    </citation>
    <scope>NUCLEOTIDE SEQUENCE [LARGE SCALE GENOMIC DNA]</scope>
    <source>
        <strain evidence="3 4">DSM 44593</strain>
    </source>
</reference>
<feature type="region of interest" description="Disordered" evidence="1">
    <location>
        <begin position="15"/>
        <end position="69"/>
    </location>
</feature>
<dbReference type="Proteomes" id="UP000578077">
    <property type="component" value="Unassembled WGS sequence"/>
</dbReference>
<dbReference type="RefSeq" id="WP_312862270.1">
    <property type="nucleotide sequence ID" value="NZ_BAABKT010000017.1"/>
</dbReference>
<feature type="compositionally biased region" description="Basic residues" evidence="1">
    <location>
        <begin position="45"/>
        <end position="59"/>
    </location>
</feature>
<evidence type="ECO:0000259" key="2">
    <source>
        <dbReference type="Pfam" id="PF01385"/>
    </source>
</evidence>
<feature type="compositionally biased region" description="Basic and acidic residues" evidence="1">
    <location>
        <begin position="106"/>
        <end position="118"/>
    </location>
</feature>
<evidence type="ECO:0000256" key="1">
    <source>
        <dbReference type="SAM" id="MobiDB-lite"/>
    </source>
</evidence>
<evidence type="ECO:0000313" key="4">
    <source>
        <dbReference type="Proteomes" id="UP000578077"/>
    </source>
</evidence>
<comment type="caution">
    <text evidence="3">The sequence shown here is derived from an EMBL/GenBank/DDBJ whole genome shotgun (WGS) entry which is preliminary data.</text>
</comment>
<proteinExistence type="predicted"/>
<dbReference type="InterPro" id="IPR001959">
    <property type="entry name" value="Transposase"/>
</dbReference>
<dbReference type="EMBL" id="JACHLY010000001">
    <property type="protein sequence ID" value="MBB5996282.1"/>
    <property type="molecule type" value="Genomic_DNA"/>
</dbReference>
<accession>A0A841E0S3</accession>
<feature type="compositionally biased region" description="Basic and acidic residues" evidence="1">
    <location>
        <begin position="60"/>
        <end position="69"/>
    </location>
</feature>
<dbReference type="Pfam" id="PF01385">
    <property type="entry name" value="OrfB_IS605"/>
    <property type="match status" value="1"/>
</dbReference>
<feature type="region of interest" description="Disordered" evidence="1">
    <location>
        <begin position="91"/>
        <end position="118"/>
    </location>
</feature>
<name>A0A841E0S3_9ACTN</name>
<dbReference type="AlphaFoldDB" id="A0A841E0S3"/>
<protein>
    <submittedName>
        <fullName evidence="3">Transposase</fullName>
    </submittedName>
</protein>
<sequence length="118" mass="13463">MTDLAVVSTGERIANPRHLERKARNLKRYRRRMARTTPGSANRNTAKKKAAAAHRKVRHARTDSLHRTTTRLVREHDVIAIEDLNVRAIGTSTRRRTSVRLVESQPGRDPRARPGEPM</sequence>
<organism evidence="3 4">
    <name type="scientific">Streptomonospora salina</name>
    <dbReference type="NCBI Taxonomy" id="104205"/>
    <lineage>
        <taxon>Bacteria</taxon>
        <taxon>Bacillati</taxon>
        <taxon>Actinomycetota</taxon>
        <taxon>Actinomycetes</taxon>
        <taxon>Streptosporangiales</taxon>
        <taxon>Nocardiopsidaceae</taxon>
        <taxon>Streptomonospora</taxon>
    </lineage>
</organism>
<feature type="compositionally biased region" description="Basic residues" evidence="1">
    <location>
        <begin position="19"/>
        <end position="34"/>
    </location>
</feature>